<evidence type="ECO:0000256" key="3">
    <source>
        <dbReference type="ARBA" id="ARBA00047645"/>
    </source>
</evidence>
<protein>
    <recommendedName>
        <fullName evidence="2 4">acylphosphatase</fullName>
        <ecNumber evidence="2 4">3.6.1.7</ecNumber>
    </recommendedName>
</protein>
<evidence type="ECO:0000256" key="2">
    <source>
        <dbReference type="ARBA" id="ARBA00012150"/>
    </source>
</evidence>
<dbReference type="RefSeq" id="WP_119034403.1">
    <property type="nucleotide sequence ID" value="NZ_QXDC01000002.1"/>
</dbReference>
<evidence type="ECO:0000256" key="4">
    <source>
        <dbReference type="PROSITE-ProRule" id="PRU00520"/>
    </source>
</evidence>
<keyword evidence="4" id="KW-0378">Hydrolase</keyword>
<dbReference type="EMBL" id="QXDC01000002">
    <property type="protein sequence ID" value="RIA46077.1"/>
    <property type="molecule type" value="Genomic_DNA"/>
</dbReference>
<feature type="domain" description="Acylphosphatase-like" evidence="6">
    <location>
        <begin position="4"/>
        <end position="90"/>
    </location>
</feature>
<dbReference type="PANTHER" id="PTHR47268">
    <property type="entry name" value="ACYLPHOSPHATASE"/>
    <property type="match status" value="1"/>
</dbReference>
<comment type="caution">
    <text evidence="7">The sequence shown here is derived from an EMBL/GenBank/DDBJ whole genome shotgun (WGS) entry which is preliminary data.</text>
</comment>
<dbReference type="InterPro" id="IPR001792">
    <property type="entry name" value="Acylphosphatase-like_dom"/>
</dbReference>
<name>A0A397PFY3_9SPHN</name>
<dbReference type="GO" id="GO:0003998">
    <property type="term" value="F:acylphosphatase activity"/>
    <property type="evidence" value="ECO:0007669"/>
    <property type="project" value="UniProtKB-EC"/>
</dbReference>
<feature type="active site" evidence="4">
    <location>
        <position position="19"/>
    </location>
</feature>
<accession>A0A397PFY3</accession>
<gene>
    <name evidence="7" type="ORF">DFR49_0607</name>
</gene>
<keyword evidence="8" id="KW-1185">Reference proteome</keyword>
<reference evidence="7 8" key="1">
    <citation type="submission" date="2018-08" db="EMBL/GenBank/DDBJ databases">
        <title>Genomic Encyclopedia of Type Strains, Phase IV (KMG-IV): sequencing the most valuable type-strain genomes for metagenomic binning, comparative biology and taxonomic classification.</title>
        <authorList>
            <person name="Goeker M."/>
        </authorList>
    </citation>
    <scope>NUCLEOTIDE SEQUENCE [LARGE SCALE GENOMIC DNA]</scope>
    <source>
        <strain evidence="7 8">DSM 25527</strain>
    </source>
</reference>
<evidence type="ECO:0000256" key="5">
    <source>
        <dbReference type="RuleBase" id="RU004168"/>
    </source>
</evidence>
<proteinExistence type="inferred from homology"/>
<dbReference type="PANTHER" id="PTHR47268:SF4">
    <property type="entry name" value="ACYLPHOSPHATASE"/>
    <property type="match status" value="1"/>
</dbReference>
<dbReference type="AlphaFoldDB" id="A0A397PFY3"/>
<organism evidence="7 8">
    <name type="scientific">Hephaestia caeni</name>
    <dbReference type="NCBI Taxonomy" id="645617"/>
    <lineage>
        <taxon>Bacteria</taxon>
        <taxon>Pseudomonadati</taxon>
        <taxon>Pseudomonadota</taxon>
        <taxon>Alphaproteobacteria</taxon>
        <taxon>Sphingomonadales</taxon>
        <taxon>Sphingomonadaceae</taxon>
        <taxon>Hephaestia</taxon>
    </lineage>
</organism>
<dbReference type="OrthoDB" id="5295388at2"/>
<sequence>MTVTQRIVVSGRVQGVGYRNWTMGAARDLRLRGWVRNINGTAVEILATGDEEAMAILVEACHQGPRLAQVDHVDVQPAEDTGWKGFTKRFGS</sequence>
<evidence type="ECO:0000313" key="8">
    <source>
        <dbReference type="Proteomes" id="UP000266568"/>
    </source>
</evidence>
<evidence type="ECO:0000313" key="7">
    <source>
        <dbReference type="EMBL" id="RIA46077.1"/>
    </source>
</evidence>
<evidence type="ECO:0000259" key="6">
    <source>
        <dbReference type="PROSITE" id="PS51160"/>
    </source>
</evidence>
<dbReference type="InterPro" id="IPR036046">
    <property type="entry name" value="Acylphosphatase-like_dom_sf"/>
</dbReference>
<feature type="active site" evidence="4">
    <location>
        <position position="37"/>
    </location>
</feature>
<dbReference type="PROSITE" id="PS51160">
    <property type="entry name" value="ACYLPHOSPHATASE_3"/>
    <property type="match status" value="1"/>
</dbReference>
<dbReference type="Gene3D" id="3.30.70.100">
    <property type="match status" value="1"/>
</dbReference>
<comment type="catalytic activity">
    <reaction evidence="3 4">
        <text>an acyl phosphate + H2O = a carboxylate + phosphate + H(+)</text>
        <dbReference type="Rhea" id="RHEA:14965"/>
        <dbReference type="ChEBI" id="CHEBI:15377"/>
        <dbReference type="ChEBI" id="CHEBI:15378"/>
        <dbReference type="ChEBI" id="CHEBI:29067"/>
        <dbReference type="ChEBI" id="CHEBI:43474"/>
        <dbReference type="ChEBI" id="CHEBI:59918"/>
        <dbReference type="EC" id="3.6.1.7"/>
    </reaction>
</comment>
<evidence type="ECO:0000256" key="1">
    <source>
        <dbReference type="ARBA" id="ARBA00005614"/>
    </source>
</evidence>
<dbReference type="Pfam" id="PF00708">
    <property type="entry name" value="Acylphosphatase"/>
    <property type="match status" value="1"/>
</dbReference>
<dbReference type="Proteomes" id="UP000266568">
    <property type="component" value="Unassembled WGS sequence"/>
</dbReference>
<dbReference type="InterPro" id="IPR020456">
    <property type="entry name" value="Acylphosphatase"/>
</dbReference>
<dbReference type="EC" id="3.6.1.7" evidence="2 4"/>
<comment type="similarity">
    <text evidence="1 5">Belongs to the acylphosphatase family.</text>
</comment>
<dbReference type="SUPFAM" id="SSF54975">
    <property type="entry name" value="Acylphosphatase/BLUF domain-like"/>
    <property type="match status" value="1"/>
</dbReference>